<accession>A0A916TFW3</accession>
<dbReference type="EMBL" id="BMGC01000028">
    <property type="protein sequence ID" value="GGB41549.1"/>
    <property type="molecule type" value="Genomic_DNA"/>
</dbReference>
<evidence type="ECO:0000313" key="1">
    <source>
        <dbReference type="EMBL" id="GGB41549.1"/>
    </source>
</evidence>
<organism evidence="1 2">
    <name type="scientific">Gordonia jinhuaensis</name>
    <dbReference type="NCBI Taxonomy" id="1517702"/>
    <lineage>
        <taxon>Bacteria</taxon>
        <taxon>Bacillati</taxon>
        <taxon>Actinomycetota</taxon>
        <taxon>Actinomycetes</taxon>
        <taxon>Mycobacteriales</taxon>
        <taxon>Gordoniaceae</taxon>
        <taxon>Gordonia</taxon>
    </lineage>
</organism>
<gene>
    <name evidence="1" type="ORF">GCM10011489_31440</name>
</gene>
<proteinExistence type="predicted"/>
<dbReference type="AlphaFoldDB" id="A0A916TFW3"/>
<reference evidence="1" key="2">
    <citation type="submission" date="2020-09" db="EMBL/GenBank/DDBJ databases">
        <authorList>
            <person name="Sun Q."/>
            <person name="Zhou Y."/>
        </authorList>
    </citation>
    <scope>NUCLEOTIDE SEQUENCE</scope>
    <source>
        <strain evidence="1">CGMCC 1.12827</strain>
    </source>
</reference>
<dbReference type="RefSeq" id="WP_188587525.1">
    <property type="nucleotide sequence ID" value="NZ_BMGC01000028.1"/>
</dbReference>
<reference evidence="1" key="1">
    <citation type="journal article" date="2014" name="Int. J. Syst. Evol. Microbiol.">
        <title>Complete genome sequence of Corynebacterium casei LMG S-19264T (=DSM 44701T), isolated from a smear-ripened cheese.</title>
        <authorList>
            <consortium name="US DOE Joint Genome Institute (JGI-PGF)"/>
            <person name="Walter F."/>
            <person name="Albersmeier A."/>
            <person name="Kalinowski J."/>
            <person name="Ruckert C."/>
        </authorList>
    </citation>
    <scope>NUCLEOTIDE SEQUENCE</scope>
    <source>
        <strain evidence="1">CGMCC 1.12827</strain>
    </source>
</reference>
<evidence type="ECO:0000313" key="2">
    <source>
        <dbReference type="Proteomes" id="UP000621454"/>
    </source>
</evidence>
<dbReference type="Proteomes" id="UP000621454">
    <property type="component" value="Unassembled WGS sequence"/>
</dbReference>
<sequence length="104" mass="11868">MLDIVACAHPKWPEYLQIVATPDDDLEIEMWIEFYTESEKSITEQIRELSRQLPRYGDRLDQACRNVDPKTGAPGRLHTTQLRYQLEQVVGSLLPAGVEIANVS</sequence>
<keyword evidence="2" id="KW-1185">Reference proteome</keyword>
<comment type="caution">
    <text evidence="1">The sequence shown here is derived from an EMBL/GenBank/DDBJ whole genome shotgun (WGS) entry which is preliminary data.</text>
</comment>
<protein>
    <submittedName>
        <fullName evidence="1">Uncharacterized protein</fullName>
    </submittedName>
</protein>
<name>A0A916TFW3_9ACTN</name>